<dbReference type="EMBL" id="DSID01000264">
    <property type="protein sequence ID" value="HEX70268.1"/>
    <property type="molecule type" value="Genomic_DNA"/>
</dbReference>
<comment type="caution">
    <text evidence="2">The sequence shown here is derived from an EMBL/GenBank/DDBJ whole genome shotgun (WGS) entry which is preliminary data.</text>
</comment>
<proteinExistence type="predicted"/>
<feature type="transmembrane region" description="Helical" evidence="1">
    <location>
        <begin position="7"/>
        <end position="27"/>
    </location>
</feature>
<protein>
    <submittedName>
        <fullName evidence="2">Uncharacterized protein</fullName>
    </submittedName>
</protein>
<keyword evidence="1" id="KW-0472">Membrane</keyword>
<keyword evidence="1" id="KW-1133">Transmembrane helix</keyword>
<gene>
    <name evidence="2" type="ORF">ENP13_03375</name>
</gene>
<name>A0A7C2WIJ6_9BACT</name>
<accession>A0A7C2WIJ6</accession>
<organism evidence="2">
    <name type="scientific">Thermorudis sp</name>
    <dbReference type="NCBI Taxonomy" id="1969470"/>
    <lineage>
        <taxon>Bacteria</taxon>
        <taxon>Pseudomonadati</taxon>
        <taxon>Thermomicrobiota</taxon>
        <taxon>Thermomicrobia</taxon>
        <taxon>Thermomicrobia incertae sedis</taxon>
        <taxon>Thermorudis</taxon>
    </lineage>
</organism>
<reference evidence="2" key="1">
    <citation type="journal article" date="2020" name="mSystems">
        <title>Genome- and Community-Level Interaction Insights into Carbon Utilization and Element Cycling Functions of Hydrothermarchaeota in Hydrothermal Sediment.</title>
        <authorList>
            <person name="Zhou Z."/>
            <person name="Liu Y."/>
            <person name="Xu W."/>
            <person name="Pan J."/>
            <person name="Luo Z.H."/>
            <person name="Li M."/>
        </authorList>
    </citation>
    <scope>NUCLEOTIDE SEQUENCE [LARGE SCALE GENOMIC DNA]</scope>
    <source>
        <strain evidence="2">SpSt-192</strain>
    </source>
</reference>
<evidence type="ECO:0000256" key="1">
    <source>
        <dbReference type="SAM" id="Phobius"/>
    </source>
</evidence>
<dbReference type="AlphaFoldDB" id="A0A7C2WIJ6"/>
<feature type="transmembrane region" description="Helical" evidence="1">
    <location>
        <begin position="33"/>
        <end position="50"/>
    </location>
</feature>
<evidence type="ECO:0000313" key="2">
    <source>
        <dbReference type="EMBL" id="HEX70268.1"/>
    </source>
</evidence>
<sequence length="64" mass="6749">MSRLQVAIWFALPLVGLLILMTFAGYIYGALAVAGLAGLVAVVLLLVIFFSRGQRTSTKPPGGE</sequence>
<keyword evidence="1" id="KW-0812">Transmembrane</keyword>